<sequence>MLISLLNNWELIKEVPKVRQKPITQQHQIYRGFITLSINSVNELAVEKQNIEYKSNELMVYYKDDLTNMDSSLNNIIEEETQLEIQSEVQYHRNPIKLEFWYAETPSTKNEMVPETHILQYKRITIF</sequence>
<dbReference type="EnsemblMetazoa" id="GPAI017113-RA">
    <property type="protein sequence ID" value="GPAI017113-PA"/>
    <property type="gene ID" value="GPAI017113"/>
</dbReference>
<evidence type="ECO:0000313" key="2">
    <source>
        <dbReference type="Proteomes" id="UP000092445"/>
    </source>
</evidence>
<protein>
    <submittedName>
        <fullName evidence="1">Uncharacterized protein</fullName>
    </submittedName>
</protein>
<accession>A0A1A9ZJV5</accession>
<organism evidence="1 2">
    <name type="scientific">Glossina pallidipes</name>
    <name type="common">Tsetse fly</name>
    <dbReference type="NCBI Taxonomy" id="7398"/>
    <lineage>
        <taxon>Eukaryota</taxon>
        <taxon>Metazoa</taxon>
        <taxon>Ecdysozoa</taxon>
        <taxon>Arthropoda</taxon>
        <taxon>Hexapoda</taxon>
        <taxon>Insecta</taxon>
        <taxon>Pterygota</taxon>
        <taxon>Neoptera</taxon>
        <taxon>Endopterygota</taxon>
        <taxon>Diptera</taxon>
        <taxon>Brachycera</taxon>
        <taxon>Muscomorpha</taxon>
        <taxon>Hippoboscoidea</taxon>
        <taxon>Glossinidae</taxon>
        <taxon>Glossina</taxon>
    </lineage>
</organism>
<reference evidence="1" key="2">
    <citation type="submission" date="2020-05" db="UniProtKB">
        <authorList>
            <consortium name="EnsemblMetazoa"/>
        </authorList>
    </citation>
    <scope>IDENTIFICATION</scope>
    <source>
        <strain evidence="1">IAEA</strain>
    </source>
</reference>
<evidence type="ECO:0000313" key="1">
    <source>
        <dbReference type="EnsemblMetazoa" id="GPAI017113-PA"/>
    </source>
</evidence>
<dbReference type="VEuPathDB" id="VectorBase:GPAI017113"/>
<keyword evidence="2" id="KW-1185">Reference proteome</keyword>
<reference evidence="2" key="1">
    <citation type="submission" date="2014-03" db="EMBL/GenBank/DDBJ databases">
        <authorList>
            <person name="Aksoy S."/>
            <person name="Warren W."/>
            <person name="Wilson R.K."/>
        </authorList>
    </citation>
    <scope>NUCLEOTIDE SEQUENCE [LARGE SCALE GENOMIC DNA]</scope>
    <source>
        <strain evidence="2">IAEA</strain>
    </source>
</reference>
<proteinExistence type="predicted"/>
<name>A0A1A9ZJV5_GLOPL</name>
<dbReference type="AlphaFoldDB" id="A0A1A9ZJV5"/>
<dbReference type="Proteomes" id="UP000092445">
    <property type="component" value="Unassembled WGS sequence"/>
</dbReference>